<evidence type="ECO:0000256" key="7">
    <source>
        <dbReference type="SAM" id="Phobius"/>
    </source>
</evidence>
<dbReference type="Gene3D" id="1.20.1250.20">
    <property type="entry name" value="MFS general substrate transporter like domains"/>
    <property type="match status" value="1"/>
</dbReference>
<organism evidence="9 10">
    <name type="scientific">Pachysolen tannophilus NRRL Y-2460</name>
    <dbReference type="NCBI Taxonomy" id="669874"/>
    <lineage>
        <taxon>Eukaryota</taxon>
        <taxon>Fungi</taxon>
        <taxon>Dikarya</taxon>
        <taxon>Ascomycota</taxon>
        <taxon>Saccharomycotina</taxon>
        <taxon>Pichiomycetes</taxon>
        <taxon>Pachysolenaceae</taxon>
        <taxon>Pachysolen</taxon>
    </lineage>
</organism>
<dbReference type="PANTHER" id="PTHR43791">
    <property type="entry name" value="PERMEASE-RELATED"/>
    <property type="match status" value="1"/>
</dbReference>
<evidence type="ECO:0000256" key="3">
    <source>
        <dbReference type="ARBA" id="ARBA00022692"/>
    </source>
</evidence>
<dbReference type="GO" id="GO:0022857">
    <property type="term" value="F:transmembrane transporter activity"/>
    <property type="evidence" value="ECO:0007669"/>
    <property type="project" value="InterPro"/>
</dbReference>
<feature type="transmembrane region" description="Helical" evidence="7">
    <location>
        <begin position="88"/>
        <end position="106"/>
    </location>
</feature>
<dbReference type="Proteomes" id="UP000094236">
    <property type="component" value="Unassembled WGS sequence"/>
</dbReference>
<feature type="transmembrane region" description="Helical" evidence="7">
    <location>
        <begin position="367"/>
        <end position="389"/>
    </location>
</feature>
<proteinExistence type="inferred from homology"/>
<reference evidence="10" key="1">
    <citation type="submission" date="2016-05" db="EMBL/GenBank/DDBJ databases">
        <title>Comparative genomics of biotechnologically important yeasts.</title>
        <authorList>
            <consortium name="DOE Joint Genome Institute"/>
            <person name="Riley R."/>
            <person name="Haridas S."/>
            <person name="Wolfe K.H."/>
            <person name="Lopes M.R."/>
            <person name="Hittinger C.T."/>
            <person name="Goker M."/>
            <person name="Salamov A."/>
            <person name="Wisecaver J."/>
            <person name="Long T.M."/>
            <person name="Aerts A.L."/>
            <person name="Barry K."/>
            <person name="Choi C."/>
            <person name="Clum A."/>
            <person name="Coughlan A.Y."/>
            <person name="Deshpande S."/>
            <person name="Douglass A.P."/>
            <person name="Hanson S.J."/>
            <person name="Klenk H.-P."/>
            <person name="Labutti K."/>
            <person name="Lapidus A."/>
            <person name="Lindquist E."/>
            <person name="Lipzen A."/>
            <person name="Meier-Kolthoff J.P."/>
            <person name="Ohm R.A."/>
            <person name="Otillar R.P."/>
            <person name="Pangilinan J."/>
            <person name="Peng Y."/>
            <person name="Rokas A."/>
            <person name="Rosa C.A."/>
            <person name="Scheuner C."/>
            <person name="Sibirny A.A."/>
            <person name="Slot J.C."/>
            <person name="Stielow J.B."/>
            <person name="Sun H."/>
            <person name="Kurtzman C.P."/>
            <person name="Blackwell M."/>
            <person name="Grigoriev I.V."/>
            <person name="Jeffries T.W."/>
        </authorList>
    </citation>
    <scope>NUCLEOTIDE SEQUENCE [LARGE SCALE GENOMIC DNA]</scope>
    <source>
        <strain evidence="10">NRRL Y-2460</strain>
    </source>
</reference>
<feature type="transmembrane region" description="Helical" evidence="7">
    <location>
        <begin position="138"/>
        <end position="155"/>
    </location>
</feature>
<dbReference type="STRING" id="669874.A0A1E4TRY7"/>
<dbReference type="PANTHER" id="PTHR43791:SF15">
    <property type="entry name" value="TRANSPORTER SEO1-RELATED"/>
    <property type="match status" value="1"/>
</dbReference>
<dbReference type="InterPro" id="IPR020846">
    <property type="entry name" value="MFS_dom"/>
</dbReference>
<keyword evidence="3 7" id="KW-0812">Transmembrane</keyword>
<feature type="transmembrane region" description="Helical" evidence="7">
    <location>
        <begin position="162"/>
        <end position="181"/>
    </location>
</feature>
<feature type="transmembrane region" description="Helical" evidence="7">
    <location>
        <begin position="396"/>
        <end position="418"/>
    </location>
</feature>
<evidence type="ECO:0000256" key="4">
    <source>
        <dbReference type="ARBA" id="ARBA00022989"/>
    </source>
</evidence>
<feature type="transmembrane region" description="Helical" evidence="7">
    <location>
        <begin position="486"/>
        <end position="511"/>
    </location>
</feature>
<gene>
    <name evidence="9" type="ORF">PACTADRAFT_17213</name>
</gene>
<evidence type="ECO:0000313" key="10">
    <source>
        <dbReference type="Proteomes" id="UP000094236"/>
    </source>
</evidence>
<keyword evidence="5 7" id="KW-0472">Membrane</keyword>
<keyword evidence="2" id="KW-0813">Transport</keyword>
<dbReference type="OrthoDB" id="3639251at2759"/>
<evidence type="ECO:0000256" key="5">
    <source>
        <dbReference type="ARBA" id="ARBA00023136"/>
    </source>
</evidence>
<dbReference type="InterPro" id="IPR036259">
    <property type="entry name" value="MFS_trans_sf"/>
</dbReference>
<dbReference type="SUPFAM" id="SSF103473">
    <property type="entry name" value="MFS general substrate transporter"/>
    <property type="match status" value="1"/>
</dbReference>
<dbReference type="InterPro" id="IPR011701">
    <property type="entry name" value="MFS"/>
</dbReference>
<keyword evidence="10" id="KW-1185">Reference proteome</keyword>
<evidence type="ECO:0000313" key="9">
    <source>
        <dbReference type="EMBL" id="ODV94523.1"/>
    </source>
</evidence>
<sequence length="551" mass="63628">MAKLPWFIPHYREIPFEDVKVADEDSSAASDSIADIQSSTIIKIKEYRDEAERPWWKFFDEYEYRYTTEESKTHRGFDNGKTKEEKTLLWKLDILISLYAFVGYWLKYVDSSNLTNAYVSGMKEDIGMKGNDLIDAQVYFSVGNIIFELPWIFLLPRISITYSLGFCEFLWAIFTLCQYRIQTPSALFGLRFLVGAAEAAYFPCIHYIFANWYRPTEIGRRAGFFYMGQFLGILTSSLLQASVFDNLDGTNGLAGWRWLFIIDGIISFAVAILGFLLLPGTPTRCYSIWLTDDEIKLARTRMINERVDISPSVKSFFDKKTWKKMLKSWHFWLLSFLQMFGFNTNSASSGSFALWLESLNKYTTGQLNNYTAIPPALGILWIIIVCFGADLTKKRFLLIMFSFLMNFIATVMLAIWDIPVSAKWVGFCLAYWSWSQSSVFNPLIHDILRHDQNLKSIEWMVIYILGLQSSAWVSRLAWPTVDSPRYFSGFLSCAVFSIAFIIGISFAYVLYKRDERKNAIKNGIYVYNSEKGESPEDLQIEEVTEIVPEKS</sequence>
<dbReference type="GO" id="GO:0016020">
    <property type="term" value="C:membrane"/>
    <property type="evidence" value="ECO:0007669"/>
    <property type="project" value="UniProtKB-SubCell"/>
</dbReference>
<evidence type="ECO:0000256" key="1">
    <source>
        <dbReference type="ARBA" id="ARBA00004141"/>
    </source>
</evidence>
<dbReference type="EMBL" id="KV454015">
    <property type="protein sequence ID" value="ODV94523.1"/>
    <property type="molecule type" value="Genomic_DNA"/>
</dbReference>
<dbReference type="Pfam" id="PF07690">
    <property type="entry name" value="MFS_1"/>
    <property type="match status" value="1"/>
</dbReference>
<comment type="subcellular location">
    <subcellularLocation>
        <location evidence="1">Membrane</location>
        <topology evidence="1">Multi-pass membrane protein</topology>
    </subcellularLocation>
</comment>
<accession>A0A1E4TRY7</accession>
<dbReference type="AlphaFoldDB" id="A0A1E4TRY7"/>
<name>A0A1E4TRY7_PACTA</name>
<feature type="transmembrane region" description="Helical" evidence="7">
    <location>
        <begin position="329"/>
        <end position="355"/>
    </location>
</feature>
<feature type="transmembrane region" description="Helical" evidence="7">
    <location>
        <begin position="256"/>
        <end position="278"/>
    </location>
</feature>
<evidence type="ECO:0000259" key="8">
    <source>
        <dbReference type="PROSITE" id="PS50850"/>
    </source>
</evidence>
<protein>
    <recommendedName>
        <fullName evidence="8">Major facilitator superfamily (MFS) profile domain-containing protein</fullName>
    </recommendedName>
</protein>
<dbReference type="FunFam" id="1.20.1250.20:FF:000065">
    <property type="entry name" value="Putative MFS pantothenate transporter"/>
    <property type="match status" value="1"/>
</dbReference>
<evidence type="ECO:0000256" key="2">
    <source>
        <dbReference type="ARBA" id="ARBA00022448"/>
    </source>
</evidence>
<feature type="transmembrane region" description="Helical" evidence="7">
    <location>
        <begin position="222"/>
        <end position="244"/>
    </location>
</feature>
<keyword evidence="4 7" id="KW-1133">Transmembrane helix</keyword>
<dbReference type="PROSITE" id="PS50850">
    <property type="entry name" value="MFS"/>
    <property type="match status" value="1"/>
</dbReference>
<feature type="transmembrane region" description="Helical" evidence="7">
    <location>
        <begin position="187"/>
        <end position="210"/>
    </location>
</feature>
<evidence type="ECO:0000256" key="6">
    <source>
        <dbReference type="ARBA" id="ARBA00037968"/>
    </source>
</evidence>
<comment type="similarity">
    <text evidence="6">Belongs to the major facilitator superfamily. Allantoate permease family.</text>
</comment>
<feature type="domain" description="Major facilitator superfamily (MFS) profile" evidence="8">
    <location>
        <begin position="96"/>
        <end position="515"/>
    </location>
</feature>